<evidence type="ECO:0000256" key="6">
    <source>
        <dbReference type="HAMAP-Rule" id="MF_00735"/>
    </source>
</evidence>
<organism evidence="7 8">
    <name type="scientific">Indibacter alkaliphilus (strain CCUG 57479 / KCTC 22604 / LW1)</name>
    <dbReference type="NCBI Taxonomy" id="1189612"/>
    <lineage>
        <taxon>Bacteria</taxon>
        <taxon>Pseudomonadati</taxon>
        <taxon>Bacteroidota</taxon>
        <taxon>Cytophagia</taxon>
        <taxon>Cytophagales</taxon>
        <taxon>Cyclobacteriaceae</taxon>
    </lineage>
</organism>
<protein>
    <recommendedName>
        <fullName evidence="6">Ribosomal protein L11 methyltransferase</fullName>
        <shortName evidence="6">L11 Mtase</shortName>
        <ecNumber evidence="6">2.1.1.-</ecNumber>
    </recommendedName>
</protein>
<keyword evidence="8" id="KW-1185">Reference proteome</keyword>
<evidence type="ECO:0000256" key="1">
    <source>
        <dbReference type="ARBA" id="ARBA00009741"/>
    </source>
</evidence>
<dbReference type="EC" id="2.1.1.-" evidence="6"/>
<dbReference type="InterPro" id="IPR004498">
    <property type="entry name" value="Ribosomal_PrmA_MeTrfase"/>
</dbReference>
<evidence type="ECO:0000256" key="5">
    <source>
        <dbReference type="ARBA" id="ARBA00022691"/>
    </source>
</evidence>
<dbReference type="GO" id="GO:0016279">
    <property type="term" value="F:protein-lysine N-methyltransferase activity"/>
    <property type="evidence" value="ECO:0007669"/>
    <property type="project" value="RHEA"/>
</dbReference>
<evidence type="ECO:0000256" key="3">
    <source>
        <dbReference type="ARBA" id="ARBA00022603"/>
    </source>
</evidence>
<keyword evidence="5 6" id="KW-0949">S-adenosyl-L-methionine</keyword>
<keyword evidence="3 6" id="KW-0489">Methyltransferase</keyword>
<feature type="binding site" evidence="6">
    <location>
        <position position="166"/>
    </location>
    <ligand>
        <name>S-adenosyl-L-methionine</name>
        <dbReference type="ChEBI" id="CHEBI:59789"/>
    </ligand>
</feature>
<reference evidence="7 8" key="1">
    <citation type="journal article" date="2013" name="Genome Announc.">
        <title>Draft Genome Sequence of Indibacter alkaliphilus Strain LW1T, Isolated from Lonar Lake, a Haloalkaline Lake in the Buldana District of Maharashtra, India.</title>
        <authorList>
            <person name="Singh A."/>
            <person name="Kumar Jangir P."/>
            <person name="Sharma R."/>
            <person name="Singh A."/>
            <person name="Kumar Pinnaka A."/>
            <person name="Shivaji S."/>
        </authorList>
    </citation>
    <scope>NUCLEOTIDE SEQUENCE [LARGE SCALE GENOMIC DNA]</scope>
    <source>
        <strain evidence="8">CCUG 57479 / KCTC 22604 / LW1</strain>
    </source>
</reference>
<dbReference type="Proteomes" id="UP000006073">
    <property type="component" value="Unassembled WGS sequence"/>
</dbReference>
<evidence type="ECO:0000256" key="4">
    <source>
        <dbReference type="ARBA" id="ARBA00022679"/>
    </source>
</evidence>
<dbReference type="NCBIfam" id="NF001785">
    <property type="entry name" value="PRK00517.2-2"/>
    <property type="match status" value="1"/>
</dbReference>
<keyword evidence="7" id="KW-0689">Ribosomal protein</keyword>
<dbReference type="AlphaFoldDB" id="S2DQL2"/>
<evidence type="ECO:0000313" key="7">
    <source>
        <dbReference type="EMBL" id="EOZ92138.1"/>
    </source>
</evidence>
<comment type="caution">
    <text evidence="7">The sequence shown here is derived from an EMBL/GenBank/DDBJ whole genome shotgun (WGS) entry which is preliminary data.</text>
</comment>
<dbReference type="InterPro" id="IPR029063">
    <property type="entry name" value="SAM-dependent_MTases_sf"/>
</dbReference>
<proteinExistence type="inferred from homology"/>
<keyword evidence="2 6" id="KW-0963">Cytoplasm</keyword>
<dbReference type="PANTHER" id="PTHR43648:SF1">
    <property type="entry name" value="ELECTRON TRANSFER FLAVOPROTEIN BETA SUBUNIT LYSINE METHYLTRANSFERASE"/>
    <property type="match status" value="1"/>
</dbReference>
<dbReference type="SUPFAM" id="SSF53335">
    <property type="entry name" value="S-adenosyl-L-methionine-dependent methyltransferases"/>
    <property type="match status" value="1"/>
</dbReference>
<dbReference type="GO" id="GO:0032259">
    <property type="term" value="P:methylation"/>
    <property type="evidence" value="ECO:0007669"/>
    <property type="project" value="UniProtKB-KW"/>
</dbReference>
<dbReference type="GO" id="GO:0005737">
    <property type="term" value="C:cytoplasm"/>
    <property type="evidence" value="ECO:0007669"/>
    <property type="project" value="UniProtKB-SubCell"/>
</dbReference>
<evidence type="ECO:0000313" key="8">
    <source>
        <dbReference type="Proteomes" id="UP000006073"/>
    </source>
</evidence>
<evidence type="ECO:0000256" key="2">
    <source>
        <dbReference type="ARBA" id="ARBA00022490"/>
    </source>
</evidence>
<feature type="binding site" evidence="6">
    <location>
        <position position="145"/>
    </location>
    <ligand>
        <name>S-adenosyl-L-methionine</name>
        <dbReference type="ChEBI" id="CHEBI:59789"/>
    </ligand>
</feature>
<feature type="binding site" evidence="6">
    <location>
        <position position="188"/>
    </location>
    <ligand>
        <name>S-adenosyl-L-methionine</name>
        <dbReference type="ChEBI" id="CHEBI:59789"/>
    </ligand>
</feature>
<dbReference type="PANTHER" id="PTHR43648">
    <property type="entry name" value="ELECTRON TRANSFER FLAVOPROTEIN BETA SUBUNIT LYSINE METHYLTRANSFERASE"/>
    <property type="match status" value="1"/>
</dbReference>
<comment type="catalytic activity">
    <reaction evidence="6">
        <text>L-lysyl-[protein] + 3 S-adenosyl-L-methionine = N(6),N(6),N(6)-trimethyl-L-lysyl-[protein] + 3 S-adenosyl-L-homocysteine + 3 H(+)</text>
        <dbReference type="Rhea" id="RHEA:54192"/>
        <dbReference type="Rhea" id="RHEA-COMP:9752"/>
        <dbReference type="Rhea" id="RHEA-COMP:13826"/>
        <dbReference type="ChEBI" id="CHEBI:15378"/>
        <dbReference type="ChEBI" id="CHEBI:29969"/>
        <dbReference type="ChEBI" id="CHEBI:57856"/>
        <dbReference type="ChEBI" id="CHEBI:59789"/>
        <dbReference type="ChEBI" id="CHEBI:61961"/>
    </reaction>
</comment>
<dbReference type="InterPro" id="IPR050078">
    <property type="entry name" value="Ribosomal_L11_MeTrfase_PrmA"/>
</dbReference>
<accession>S2DQL2</accession>
<name>S2DQL2_INDAL</name>
<dbReference type="HAMAP" id="MF_00735">
    <property type="entry name" value="Methyltr_PrmA"/>
    <property type="match status" value="1"/>
</dbReference>
<sequence length="295" mass="33560">MANDNPFAFTPGVFLPNAIMHYLEFKISCKEPFREILIAELAEIGFDSFLETDQGVDAYIEESQFERDSYQEVIDKYQVAASIVVEEGLMDKVNWNEEWEKHYDPIMVGEKVYVRASFHDAKPEFEYEILINPKMSFGTGHHATTYLMISHQLEVDHRACRVLDIGAGTGILGIMAHKLGAAHVEAFDIDEWCVENGNENFDLNGMQEIRMGKGTVREVKPQGEFEIILANINKNVLLDEMEVYASLVKKGGKLFLSGFYEHDIADIEAKANEFSFVKESQKTKDNWAALLLTKK</sequence>
<comment type="subcellular location">
    <subcellularLocation>
        <location evidence="6">Cytoplasm</location>
    </subcellularLocation>
</comment>
<dbReference type="PIRSF" id="PIRSF000401">
    <property type="entry name" value="RPL11_MTase"/>
    <property type="match status" value="1"/>
</dbReference>
<dbReference type="CDD" id="cd02440">
    <property type="entry name" value="AdoMet_MTases"/>
    <property type="match status" value="1"/>
</dbReference>
<dbReference type="eggNOG" id="COG2264">
    <property type="taxonomic scope" value="Bacteria"/>
</dbReference>
<dbReference type="EMBL" id="ALWO02000052">
    <property type="protein sequence ID" value="EOZ92138.1"/>
    <property type="molecule type" value="Genomic_DNA"/>
</dbReference>
<dbReference type="GO" id="GO:0005840">
    <property type="term" value="C:ribosome"/>
    <property type="evidence" value="ECO:0007669"/>
    <property type="project" value="UniProtKB-KW"/>
</dbReference>
<keyword evidence="4 6" id="KW-0808">Transferase</keyword>
<keyword evidence="7" id="KW-0687">Ribonucleoprotein</keyword>
<dbReference type="Gene3D" id="3.40.50.150">
    <property type="entry name" value="Vaccinia Virus protein VP39"/>
    <property type="match status" value="1"/>
</dbReference>
<feature type="binding site" evidence="6">
    <location>
        <position position="231"/>
    </location>
    <ligand>
        <name>S-adenosyl-L-methionine</name>
        <dbReference type="ChEBI" id="CHEBI:59789"/>
    </ligand>
</feature>
<dbReference type="STRING" id="1189612.A33Q_4231"/>
<comment type="similarity">
    <text evidence="1 6">Belongs to the methyltransferase superfamily. PrmA family.</text>
</comment>
<dbReference type="Pfam" id="PF06325">
    <property type="entry name" value="PrmA"/>
    <property type="match status" value="1"/>
</dbReference>
<gene>
    <name evidence="6" type="primary">prmA</name>
    <name evidence="7" type="ORF">A33Q_4231</name>
</gene>
<comment type="function">
    <text evidence="6">Methylates ribosomal protein L11.</text>
</comment>